<dbReference type="Pfam" id="PF00240">
    <property type="entry name" value="ubiquitin"/>
    <property type="match status" value="3"/>
</dbReference>
<dbReference type="Proteomes" id="UP000015105">
    <property type="component" value="Chromosome 1D"/>
</dbReference>
<sequence length="335" mass="37615">SRKQSSDDQCLKTIHTALIEIHVKMLKTVAIDVSCTDTVDHIKTKVSAIEGIDKCLQELFFSGIHLKNDDKLADYNIMTNSSVDLFVTDGMQISVKIPSVGKTINLNVRKSNKVADVKAEIEQKVGILMNNQILMYAGRQLEDNQLLSQCDLRNEQPLHVLVSPVDKLRIFVNVRGERTVSVNVKCWYTVADVKLMIETSEGLPASTHVLMRTQSGVEVVLAEGQTLQDQSVKNNDILVLQQKVQVFVKTWEGKSLTMSLPLSNTTEEVMKKIGDRLPMKEGMYYLCYRGHILSSGDTLEKHDVQNNSTIDIRLRNSRVVEPKPKNGKDAPRNII</sequence>
<protein>
    <recommendedName>
        <fullName evidence="2">Ubiquitin-like domain-containing protein</fullName>
    </recommendedName>
</protein>
<organism evidence="3 4">
    <name type="scientific">Aegilops tauschii subsp. strangulata</name>
    <name type="common">Goatgrass</name>
    <dbReference type="NCBI Taxonomy" id="200361"/>
    <lineage>
        <taxon>Eukaryota</taxon>
        <taxon>Viridiplantae</taxon>
        <taxon>Streptophyta</taxon>
        <taxon>Embryophyta</taxon>
        <taxon>Tracheophyta</taxon>
        <taxon>Spermatophyta</taxon>
        <taxon>Magnoliopsida</taxon>
        <taxon>Liliopsida</taxon>
        <taxon>Poales</taxon>
        <taxon>Poaceae</taxon>
        <taxon>BOP clade</taxon>
        <taxon>Pooideae</taxon>
        <taxon>Triticodae</taxon>
        <taxon>Triticeae</taxon>
        <taxon>Triticinae</taxon>
        <taxon>Aegilops</taxon>
    </lineage>
</organism>
<evidence type="ECO:0000256" key="1">
    <source>
        <dbReference type="ARBA" id="ARBA00022499"/>
    </source>
</evidence>
<reference evidence="4" key="1">
    <citation type="journal article" date="2014" name="Science">
        <title>Ancient hybridizations among the ancestral genomes of bread wheat.</title>
        <authorList>
            <consortium name="International Wheat Genome Sequencing Consortium,"/>
            <person name="Marcussen T."/>
            <person name="Sandve S.R."/>
            <person name="Heier L."/>
            <person name="Spannagl M."/>
            <person name="Pfeifer M."/>
            <person name="Jakobsen K.S."/>
            <person name="Wulff B.B."/>
            <person name="Steuernagel B."/>
            <person name="Mayer K.F."/>
            <person name="Olsen O.A."/>
        </authorList>
    </citation>
    <scope>NUCLEOTIDE SEQUENCE [LARGE SCALE GENOMIC DNA]</scope>
    <source>
        <strain evidence="4">cv. AL8/78</strain>
    </source>
</reference>
<dbReference type="PANTHER" id="PTHR10666">
    <property type="entry name" value="UBIQUITIN"/>
    <property type="match status" value="1"/>
</dbReference>
<keyword evidence="1" id="KW-1017">Isopeptide bond</keyword>
<feature type="domain" description="Ubiquitin-like" evidence="2">
    <location>
        <begin position="19"/>
        <end position="88"/>
    </location>
</feature>
<feature type="domain" description="Ubiquitin-like" evidence="2">
    <location>
        <begin position="244"/>
        <end position="315"/>
    </location>
</feature>
<reference evidence="3" key="5">
    <citation type="journal article" date="2021" name="G3 (Bethesda)">
        <title>Aegilops tauschii genome assembly Aet v5.0 features greater sequence contiguity and improved annotation.</title>
        <authorList>
            <person name="Wang L."/>
            <person name="Zhu T."/>
            <person name="Rodriguez J.C."/>
            <person name="Deal K.R."/>
            <person name="Dubcovsky J."/>
            <person name="McGuire P.E."/>
            <person name="Lux T."/>
            <person name="Spannagl M."/>
            <person name="Mayer K.F.X."/>
            <person name="Baldrich P."/>
            <person name="Meyers B.C."/>
            <person name="Huo N."/>
            <person name="Gu Y.Q."/>
            <person name="Zhou H."/>
            <person name="Devos K.M."/>
            <person name="Bennetzen J.L."/>
            <person name="Unver T."/>
            <person name="Budak H."/>
            <person name="Gulick P.J."/>
            <person name="Galiba G."/>
            <person name="Kalapos B."/>
            <person name="Nelson D.R."/>
            <person name="Li P."/>
            <person name="You F.M."/>
            <person name="Luo M.C."/>
            <person name="Dvorak J."/>
        </authorList>
    </citation>
    <scope>NUCLEOTIDE SEQUENCE [LARGE SCALE GENOMIC DNA]</scope>
    <source>
        <strain evidence="3">cv. AL8/78</strain>
    </source>
</reference>
<dbReference type="FunFam" id="3.10.20.90:FF:000211">
    <property type="entry name" value="Polyubiquitin 9"/>
    <property type="match status" value="1"/>
</dbReference>
<name>A0A452YFA6_AEGTS</name>
<evidence type="ECO:0000313" key="4">
    <source>
        <dbReference type="Proteomes" id="UP000015105"/>
    </source>
</evidence>
<dbReference type="EnsemblPlants" id="AET1Gv20397800.2">
    <property type="protein sequence ID" value="AET1Gv20397800.2"/>
    <property type="gene ID" value="AET1Gv20397800"/>
</dbReference>
<dbReference type="GO" id="GO:0003729">
    <property type="term" value="F:mRNA binding"/>
    <property type="evidence" value="ECO:0007669"/>
    <property type="project" value="UniProtKB-ARBA"/>
</dbReference>
<dbReference type="InterPro" id="IPR019956">
    <property type="entry name" value="Ubiquitin_dom"/>
</dbReference>
<dbReference type="SMART" id="SM00213">
    <property type="entry name" value="UBQ"/>
    <property type="match status" value="4"/>
</dbReference>
<dbReference type="PRINTS" id="PR00348">
    <property type="entry name" value="UBIQUITIN"/>
</dbReference>
<dbReference type="Gene3D" id="3.10.20.90">
    <property type="entry name" value="Phosphatidylinositol 3-kinase Catalytic Subunit, Chain A, domain 1"/>
    <property type="match status" value="4"/>
</dbReference>
<dbReference type="InterPro" id="IPR050158">
    <property type="entry name" value="Ubiquitin_ubiquitin-like"/>
</dbReference>
<feature type="domain" description="Ubiquitin-like" evidence="2">
    <location>
        <begin position="91"/>
        <end position="163"/>
    </location>
</feature>
<reference evidence="3" key="3">
    <citation type="journal article" date="2017" name="Nature">
        <title>Genome sequence of the progenitor of the wheat D genome Aegilops tauschii.</title>
        <authorList>
            <person name="Luo M.C."/>
            <person name="Gu Y.Q."/>
            <person name="Puiu D."/>
            <person name="Wang H."/>
            <person name="Twardziok S.O."/>
            <person name="Deal K.R."/>
            <person name="Huo N."/>
            <person name="Zhu T."/>
            <person name="Wang L."/>
            <person name="Wang Y."/>
            <person name="McGuire P.E."/>
            <person name="Liu S."/>
            <person name="Long H."/>
            <person name="Ramasamy R.K."/>
            <person name="Rodriguez J.C."/>
            <person name="Van S.L."/>
            <person name="Yuan L."/>
            <person name="Wang Z."/>
            <person name="Xia Z."/>
            <person name="Xiao L."/>
            <person name="Anderson O.D."/>
            <person name="Ouyang S."/>
            <person name="Liang Y."/>
            <person name="Zimin A.V."/>
            <person name="Pertea G."/>
            <person name="Qi P."/>
            <person name="Bennetzen J.L."/>
            <person name="Dai X."/>
            <person name="Dawson M.W."/>
            <person name="Muller H.G."/>
            <person name="Kugler K."/>
            <person name="Rivarola-Duarte L."/>
            <person name="Spannagl M."/>
            <person name="Mayer K.F.X."/>
            <person name="Lu F.H."/>
            <person name="Bevan M.W."/>
            <person name="Leroy P."/>
            <person name="Li P."/>
            <person name="You F.M."/>
            <person name="Sun Q."/>
            <person name="Liu Z."/>
            <person name="Lyons E."/>
            <person name="Wicker T."/>
            <person name="Salzberg S.L."/>
            <person name="Devos K.M."/>
            <person name="Dvorak J."/>
        </authorList>
    </citation>
    <scope>NUCLEOTIDE SEQUENCE [LARGE SCALE GENOMIC DNA]</scope>
    <source>
        <strain evidence="3">cv. AL8/78</strain>
    </source>
</reference>
<dbReference type="InterPro" id="IPR029071">
    <property type="entry name" value="Ubiquitin-like_domsf"/>
</dbReference>
<dbReference type="InterPro" id="IPR000626">
    <property type="entry name" value="Ubiquitin-like_dom"/>
</dbReference>
<dbReference type="AlphaFoldDB" id="A0A452YFA6"/>
<accession>A0A452YFA6</accession>
<reference evidence="3" key="4">
    <citation type="submission" date="2019-03" db="UniProtKB">
        <authorList>
            <consortium name="EnsemblPlants"/>
        </authorList>
    </citation>
    <scope>IDENTIFICATION</scope>
</reference>
<proteinExistence type="predicted"/>
<reference evidence="4" key="2">
    <citation type="journal article" date="2017" name="Nat. Plants">
        <title>The Aegilops tauschii genome reveals multiple impacts of transposons.</title>
        <authorList>
            <person name="Zhao G."/>
            <person name="Zou C."/>
            <person name="Li K."/>
            <person name="Wang K."/>
            <person name="Li T."/>
            <person name="Gao L."/>
            <person name="Zhang X."/>
            <person name="Wang H."/>
            <person name="Yang Z."/>
            <person name="Liu X."/>
            <person name="Jiang W."/>
            <person name="Mao L."/>
            <person name="Kong X."/>
            <person name="Jiao Y."/>
            <person name="Jia J."/>
        </authorList>
    </citation>
    <scope>NUCLEOTIDE SEQUENCE [LARGE SCALE GENOMIC DNA]</scope>
    <source>
        <strain evidence="4">cv. AL8/78</strain>
    </source>
</reference>
<dbReference type="STRING" id="200361.A0A452YFA6"/>
<dbReference type="Gramene" id="AET1Gv20397800.2">
    <property type="protein sequence ID" value="AET1Gv20397800.2"/>
    <property type="gene ID" value="AET1Gv20397800"/>
</dbReference>
<feature type="domain" description="Ubiquitin-like" evidence="2">
    <location>
        <begin position="168"/>
        <end position="240"/>
    </location>
</feature>
<evidence type="ECO:0000313" key="3">
    <source>
        <dbReference type="EnsemblPlants" id="AET1Gv20397800.2"/>
    </source>
</evidence>
<dbReference type="SUPFAM" id="SSF54236">
    <property type="entry name" value="Ubiquitin-like"/>
    <property type="match status" value="4"/>
</dbReference>
<evidence type="ECO:0000259" key="2">
    <source>
        <dbReference type="PROSITE" id="PS50053"/>
    </source>
</evidence>
<dbReference type="CDD" id="cd17039">
    <property type="entry name" value="Ubl_ubiquitin_like"/>
    <property type="match status" value="3"/>
</dbReference>
<dbReference type="PROSITE" id="PS50053">
    <property type="entry name" value="UBIQUITIN_2"/>
    <property type="match status" value="4"/>
</dbReference>
<keyword evidence="4" id="KW-1185">Reference proteome</keyword>